<dbReference type="AlphaFoldDB" id="A0AB35FDD8"/>
<evidence type="ECO:0000256" key="3">
    <source>
        <dbReference type="ARBA" id="ARBA00022475"/>
    </source>
</evidence>
<dbReference type="InterPro" id="IPR017871">
    <property type="entry name" value="ABC_transporter-like_CS"/>
</dbReference>
<evidence type="ECO:0000313" key="12">
    <source>
        <dbReference type="Proteomes" id="UP000758022"/>
    </source>
</evidence>
<keyword evidence="2" id="KW-0813">Transport</keyword>
<sequence length="491" mass="52398">MQIVAEDIERSFGSTRALSGVSLTLQAGRIHALVGENGAGKSTLLKILAGAERADTGSMTIDGEPYTPRNASYARERGVGLVFQEMTINPALSIAENIFIGQFARYRRNGILNYQRMQRDAQALLDAFSAEISVRQPLSRLDLGQWKCIEVARALSTSPRAVLFDESTAFLGHREVNLVLGAMRALKEQGLIVAFVSHHFAEVEAVADVLTILKDGCKVGDFAAGELDRDQIQSRMVGRDLSKGLYPQRASELSKQVKLRFDHVAADRLKPVSLSVMAGEIVGIAGLKGAGGERLLEVAAGAVKPTSGKLMLEGQQKSFASPADAWTSGIAYLPGDRTAEGLIVEASVLDNLVMAKPPRRGPFFDRRKANALAQSLIGRLTIKTSSASARSGSLSGGNLQKVVLGKCLAIGPRVLLLNNPTRGVDVGARAEIYRSLREAAASGLAVLVVSEDLNELIGLSDRIVVMRSGGVSAEINDPAATTEDVVIRSMI</sequence>
<evidence type="ECO:0000256" key="6">
    <source>
        <dbReference type="ARBA" id="ARBA00022741"/>
    </source>
</evidence>
<evidence type="ECO:0000259" key="10">
    <source>
        <dbReference type="PROSITE" id="PS50893"/>
    </source>
</evidence>
<dbReference type="EMBL" id="JAAXQQ010000004">
    <property type="protein sequence ID" value="MBY3064722.1"/>
    <property type="molecule type" value="Genomic_DNA"/>
</dbReference>
<dbReference type="Proteomes" id="UP000758022">
    <property type="component" value="Unassembled WGS sequence"/>
</dbReference>
<keyword evidence="7 11" id="KW-0067">ATP-binding</keyword>
<dbReference type="PROSITE" id="PS00211">
    <property type="entry name" value="ABC_TRANSPORTER_1"/>
    <property type="match status" value="1"/>
</dbReference>
<evidence type="ECO:0000256" key="9">
    <source>
        <dbReference type="ARBA" id="ARBA00023136"/>
    </source>
</evidence>
<evidence type="ECO:0000256" key="7">
    <source>
        <dbReference type="ARBA" id="ARBA00022840"/>
    </source>
</evidence>
<dbReference type="GO" id="GO:0005524">
    <property type="term" value="F:ATP binding"/>
    <property type="evidence" value="ECO:0007669"/>
    <property type="project" value="UniProtKB-KW"/>
</dbReference>
<keyword evidence="8" id="KW-1278">Translocase</keyword>
<protein>
    <submittedName>
        <fullName evidence="11">Sugar ABC transporter ATP-binding protein</fullName>
    </submittedName>
</protein>
<proteinExistence type="inferred from homology"/>
<dbReference type="InterPro" id="IPR027417">
    <property type="entry name" value="P-loop_NTPase"/>
</dbReference>
<keyword evidence="5" id="KW-0677">Repeat</keyword>
<comment type="similarity">
    <text evidence="1">Belongs to the ABC transporter superfamily.</text>
</comment>
<keyword evidence="9" id="KW-0472">Membrane</keyword>
<keyword evidence="4" id="KW-0762">Sugar transport</keyword>
<dbReference type="GO" id="GO:0016887">
    <property type="term" value="F:ATP hydrolysis activity"/>
    <property type="evidence" value="ECO:0007669"/>
    <property type="project" value="InterPro"/>
</dbReference>
<dbReference type="RefSeq" id="WP_221979303.1">
    <property type="nucleotide sequence ID" value="NZ_JAAXQQ010000004.1"/>
</dbReference>
<evidence type="ECO:0000256" key="1">
    <source>
        <dbReference type="ARBA" id="ARBA00005417"/>
    </source>
</evidence>
<keyword evidence="6" id="KW-0547">Nucleotide-binding</keyword>
<dbReference type="PANTHER" id="PTHR43790">
    <property type="entry name" value="CARBOHYDRATE TRANSPORT ATP-BINDING PROTEIN MG119-RELATED"/>
    <property type="match status" value="1"/>
</dbReference>
<accession>A0AB35FDD8</accession>
<evidence type="ECO:0000256" key="2">
    <source>
        <dbReference type="ARBA" id="ARBA00022448"/>
    </source>
</evidence>
<dbReference type="SMART" id="SM00382">
    <property type="entry name" value="AAA"/>
    <property type="match status" value="2"/>
</dbReference>
<dbReference type="Pfam" id="PF00005">
    <property type="entry name" value="ABC_tran"/>
    <property type="match status" value="2"/>
</dbReference>
<comment type="caution">
    <text evidence="11">The sequence shown here is derived from an EMBL/GenBank/DDBJ whole genome shotgun (WGS) entry which is preliminary data.</text>
</comment>
<evidence type="ECO:0000313" key="11">
    <source>
        <dbReference type="EMBL" id="MBY3064722.1"/>
    </source>
</evidence>
<dbReference type="Gene3D" id="3.40.50.300">
    <property type="entry name" value="P-loop containing nucleotide triphosphate hydrolases"/>
    <property type="match status" value="2"/>
</dbReference>
<dbReference type="InterPro" id="IPR050107">
    <property type="entry name" value="ABC_carbohydrate_import_ATPase"/>
</dbReference>
<dbReference type="CDD" id="cd03215">
    <property type="entry name" value="ABC_Carb_Monos_II"/>
    <property type="match status" value="1"/>
</dbReference>
<evidence type="ECO:0000256" key="8">
    <source>
        <dbReference type="ARBA" id="ARBA00022967"/>
    </source>
</evidence>
<feature type="domain" description="ABC transporter" evidence="10">
    <location>
        <begin position="3"/>
        <end position="240"/>
    </location>
</feature>
<feature type="domain" description="ABC transporter" evidence="10">
    <location>
        <begin position="248"/>
        <end position="487"/>
    </location>
</feature>
<gene>
    <name evidence="11" type="ORF">HFO74_14970</name>
</gene>
<name>A0AB35FDD8_9HYPH</name>
<dbReference type="InterPro" id="IPR003439">
    <property type="entry name" value="ABC_transporter-like_ATP-bd"/>
</dbReference>
<dbReference type="SUPFAM" id="SSF52540">
    <property type="entry name" value="P-loop containing nucleoside triphosphate hydrolases"/>
    <property type="match status" value="2"/>
</dbReference>
<dbReference type="CDD" id="cd03216">
    <property type="entry name" value="ABC_Carb_Monos_I"/>
    <property type="match status" value="1"/>
</dbReference>
<dbReference type="InterPro" id="IPR003593">
    <property type="entry name" value="AAA+_ATPase"/>
</dbReference>
<dbReference type="PANTHER" id="PTHR43790:SF3">
    <property type="entry name" value="D-ALLOSE IMPORT ATP-BINDING PROTEIN ALSA-RELATED"/>
    <property type="match status" value="1"/>
</dbReference>
<reference evidence="11" key="1">
    <citation type="submission" date="2020-04" db="EMBL/GenBank/DDBJ databases">
        <title>Global-level population genomics supports evidence of horizontal gene transfer on evolution of Rhizobia in Lentils.</title>
        <authorList>
            <person name="Gai Y."/>
            <person name="Cook D."/>
            <person name="Riely B."/>
        </authorList>
    </citation>
    <scope>NUCLEOTIDE SEQUENCE</scope>
    <source>
        <strain evidence="11">TLR9</strain>
    </source>
</reference>
<keyword evidence="3" id="KW-1003">Cell membrane</keyword>
<evidence type="ECO:0000256" key="5">
    <source>
        <dbReference type="ARBA" id="ARBA00022737"/>
    </source>
</evidence>
<organism evidence="11 12">
    <name type="scientific">Rhizobium laguerreae</name>
    <dbReference type="NCBI Taxonomy" id="1076926"/>
    <lineage>
        <taxon>Bacteria</taxon>
        <taxon>Pseudomonadati</taxon>
        <taxon>Pseudomonadota</taxon>
        <taxon>Alphaproteobacteria</taxon>
        <taxon>Hyphomicrobiales</taxon>
        <taxon>Rhizobiaceae</taxon>
        <taxon>Rhizobium/Agrobacterium group</taxon>
        <taxon>Rhizobium</taxon>
    </lineage>
</organism>
<evidence type="ECO:0000256" key="4">
    <source>
        <dbReference type="ARBA" id="ARBA00022597"/>
    </source>
</evidence>
<dbReference type="PROSITE" id="PS50893">
    <property type="entry name" value="ABC_TRANSPORTER_2"/>
    <property type="match status" value="2"/>
</dbReference>